<dbReference type="RefSeq" id="WP_131480545.1">
    <property type="nucleotide sequence ID" value="NZ_SJDL01000008.1"/>
</dbReference>
<name>A0ABY1ZMI0_9GAMM</name>
<keyword evidence="2" id="KW-1185">Reference proteome</keyword>
<dbReference type="EMBL" id="SJDL01000008">
    <property type="protein sequence ID" value="TBW57463.1"/>
    <property type="molecule type" value="Genomic_DNA"/>
</dbReference>
<evidence type="ECO:0000313" key="1">
    <source>
        <dbReference type="EMBL" id="TBW57463.1"/>
    </source>
</evidence>
<accession>A0ABY1ZMI0</accession>
<evidence type="ECO:0000313" key="2">
    <source>
        <dbReference type="Proteomes" id="UP000313645"/>
    </source>
</evidence>
<proteinExistence type="predicted"/>
<dbReference type="Proteomes" id="UP000313645">
    <property type="component" value="Unassembled WGS sequence"/>
</dbReference>
<reference evidence="1 2" key="1">
    <citation type="submission" date="2019-02" db="EMBL/GenBank/DDBJ databases">
        <title>Marinobacter halodurans sp. nov., a marine bacterium isolated from sea tidal flat.</title>
        <authorList>
            <person name="Yoo Y."/>
            <person name="Lee D.W."/>
            <person name="Kim B.S."/>
            <person name="Kim J.-J."/>
        </authorList>
    </citation>
    <scope>NUCLEOTIDE SEQUENCE [LARGE SCALE GENOMIC DNA]</scope>
    <source>
        <strain evidence="1 2">YJ-S3-2</strain>
    </source>
</reference>
<evidence type="ECO:0008006" key="3">
    <source>
        <dbReference type="Google" id="ProtNLM"/>
    </source>
</evidence>
<organism evidence="1 2">
    <name type="scientific">Marinobacter halodurans</name>
    <dbReference type="NCBI Taxonomy" id="2528979"/>
    <lineage>
        <taxon>Bacteria</taxon>
        <taxon>Pseudomonadati</taxon>
        <taxon>Pseudomonadota</taxon>
        <taxon>Gammaproteobacteria</taxon>
        <taxon>Pseudomonadales</taxon>
        <taxon>Marinobacteraceae</taxon>
        <taxon>Marinobacter</taxon>
    </lineage>
</organism>
<gene>
    <name evidence="1" type="ORF">EZI54_07330</name>
</gene>
<sequence>MGIRFYNKGEHAGGFVGFRVSRSVDGKPRQEYFKVTDTDPESINYKRGKLEAYRLALAWEEEAQEKEYQRFVNEDSPQTTPERASGVHRLTLGFVQDKRKNWVPAFIVTGGSDRAVEGRVRRIYRVFTMQSSGLKEAWSKAVHFWAEVHDIHEADRRRVLINSPDPTKFKELRRFECEVNGKDIPVEAIRAAFKEQRDAIRMERLATSAHKAIGERPSTTAADIYAWFEQESRS</sequence>
<comment type="caution">
    <text evidence="1">The sequence shown here is derived from an EMBL/GenBank/DDBJ whole genome shotgun (WGS) entry which is preliminary data.</text>
</comment>
<protein>
    <recommendedName>
        <fullName evidence="3">AP2 domain-containing protein</fullName>
    </recommendedName>
</protein>